<feature type="transmembrane region" description="Helical" evidence="8">
    <location>
        <begin position="290"/>
        <end position="309"/>
    </location>
</feature>
<name>A0A1K0H9I6_9BASI</name>
<feature type="transmembrane region" description="Helical" evidence="8">
    <location>
        <begin position="14"/>
        <end position="40"/>
    </location>
</feature>
<dbReference type="AlphaFoldDB" id="A0A1K0H9I6"/>
<feature type="transmembrane region" description="Helical" evidence="8">
    <location>
        <begin position="100"/>
        <end position="126"/>
    </location>
</feature>
<evidence type="ECO:0000256" key="5">
    <source>
        <dbReference type="ARBA" id="ARBA00022692"/>
    </source>
</evidence>
<dbReference type="GO" id="GO:0005886">
    <property type="term" value="C:plasma membrane"/>
    <property type="evidence" value="ECO:0007669"/>
    <property type="project" value="InterPro"/>
</dbReference>
<evidence type="ECO:0000256" key="3">
    <source>
        <dbReference type="ARBA" id="ARBA00022448"/>
    </source>
</evidence>
<evidence type="ECO:0000256" key="7">
    <source>
        <dbReference type="ARBA" id="ARBA00023136"/>
    </source>
</evidence>
<keyword evidence="7 8" id="KW-0472">Membrane</keyword>
<dbReference type="Pfam" id="PF03824">
    <property type="entry name" value="NicO"/>
    <property type="match status" value="2"/>
</dbReference>
<accession>A0A1K0H9I6</accession>
<evidence type="ECO:0000256" key="2">
    <source>
        <dbReference type="ARBA" id="ARBA00010892"/>
    </source>
</evidence>
<keyword evidence="3" id="KW-0813">Transport</keyword>
<dbReference type="Proteomes" id="UP000179920">
    <property type="component" value="Chromosome III"/>
</dbReference>
<feature type="transmembrane region" description="Helical" evidence="8">
    <location>
        <begin position="480"/>
        <end position="502"/>
    </location>
</feature>
<keyword evidence="6 8" id="KW-1133">Transmembrane helix</keyword>
<dbReference type="PANTHER" id="PTHR31611:SF0">
    <property type="entry name" value="HIGH-AFFINITY NICKEL TRANSPORT PROTEIN NIC1"/>
    <property type="match status" value="1"/>
</dbReference>
<dbReference type="InterPro" id="IPR004688">
    <property type="entry name" value="Ni/Co_transpt"/>
</dbReference>
<dbReference type="InterPro" id="IPR011541">
    <property type="entry name" value="Ni/Co_transpt_high_affinity"/>
</dbReference>
<dbReference type="PANTHER" id="PTHR31611">
    <property type="entry name" value="HIGH-AFFINITY NICKEL TRANSPORT PROTEIN NIC1"/>
    <property type="match status" value="1"/>
</dbReference>
<dbReference type="OrthoDB" id="5197598at2759"/>
<dbReference type="EMBL" id="LT558119">
    <property type="protein sequence ID" value="SAM78828.1"/>
    <property type="molecule type" value="Genomic_DNA"/>
</dbReference>
<dbReference type="GO" id="GO:0015099">
    <property type="term" value="F:nickel cation transmembrane transporter activity"/>
    <property type="evidence" value="ECO:0007669"/>
    <property type="project" value="InterPro"/>
</dbReference>
<feature type="transmembrane region" description="Helical" evidence="8">
    <location>
        <begin position="423"/>
        <end position="444"/>
    </location>
</feature>
<dbReference type="GO" id="GO:0012505">
    <property type="term" value="C:endomembrane system"/>
    <property type="evidence" value="ECO:0007669"/>
    <property type="project" value="UniProtKB-SubCell"/>
</dbReference>
<proteinExistence type="inferred from homology"/>
<protein>
    <submittedName>
        <fullName evidence="9">Related to high-affinity nickel transport protein nic1</fullName>
    </submittedName>
</protein>
<keyword evidence="4" id="KW-0533">Nickel</keyword>
<feature type="transmembrane region" description="Helical" evidence="8">
    <location>
        <begin position="238"/>
        <end position="261"/>
    </location>
</feature>
<reference evidence="10" key="1">
    <citation type="submission" date="2016-04" db="EMBL/GenBank/DDBJ databases">
        <authorList>
            <person name="Guldener U."/>
            <person name="Guldener U."/>
        </authorList>
    </citation>
    <scope>NUCLEOTIDE SEQUENCE [LARGE SCALE GENOMIC DNA]</scope>
    <source>
        <strain evidence="10">UB2112</strain>
    </source>
</reference>
<sequence>MRWWKWRTSKRPTLLLRCILLIAAELAVNALLWVVAAIVFRHRTRFLTLSLLAWTLGLRHALDADHISVIDNATRRIVSLNHDSKTSDKRQARPRRPVTCGLWFSLGHSTIVVAVICAIAISLRIVDRLGKVSSVGGLIGASVSGSTLFLFAIVNSILLYQSVKATRKYNAQAKAAVSQRSPNNHSDAAKLDKIKTSDLSSNKEANSDSDQVKDHRFRGIFTRLAYPLFRLVDRPYKLYPIGVLFGLGFDTASSIALLGIAGATNTEVKDTGLESGQAILAGNATTRSDASIVLLALLFTAGMTLVDSLDSVLMVNAYAPGELLAPAEQNTEEGRNRMPLPWLRQMRFLEDSQAGSKLLQTLPHSNADALKAALGEEEWKADVVSPAAEVQELRLVNKREDNMEDENDRLEASHSTCTSLSHLLTLLSIVLAFAISIITLVGLIGENCGRCARAAAKQDETYDGGLEGRWWLFWQKANDASGIIGACIVGGFTAVLLIWYVGKAALKRCRRL</sequence>
<keyword evidence="5 8" id="KW-0812">Transmembrane</keyword>
<evidence type="ECO:0000313" key="9">
    <source>
        <dbReference type="EMBL" id="SAM78828.1"/>
    </source>
</evidence>
<comment type="subcellular location">
    <subcellularLocation>
        <location evidence="1">Endomembrane system</location>
        <topology evidence="1">Multi-pass membrane protein</topology>
    </subcellularLocation>
</comment>
<evidence type="ECO:0000256" key="8">
    <source>
        <dbReference type="SAM" id="Phobius"/>
    </source>
</evidence>
<evidence type="ECO:0000256" key="1">
    <source>
        <dbReference type="ARBA" id="ARBA00004127"/>
    </source>
</evidence>
<comment type="similarity">
    <text evidence="2">Belongs to the NiCoT transporter (TC 2.A.52) family.</text>
</comment>
<gene>
    <name evidence="9" type="ORF">UBRO_02147</name>
</gene>
<evidence type="ECO:0000313" key="10">
    <source>
        <dbReference type="Proteomes" id="UP000179920"/>
    </source>
</evidence>
<feature type="transmembrane region" description="Helical" evidence="8">
    <location>
        <begin position="138"/>
        <end position="160"/>
    </location>
</feature>
<organism evidence="9 10">
    <name type="scientific">Ustilago bromivora</name>
    <dbReference type="NCBI Taxonomy" id="307758"/>
    <lineage>
        <taxon>Eukaryota</taxon>
        <taxon>Fungi</taxon>
        <taxon>Dikarya</taxon>
        <taxon>Basidiomycota</taxon>
        <taxon>Ustilaginomycotina</taxon>
        <taxon>Ustilaginomycetes</taxon>
        <taxon>Ustilaginales</taxon>
        <taxon>Ustilaginaceae</taxon>
        <taxon>Ustilago</taxon>
    </lineage>
</organism>
<evidence type="ECO:0000256" key="4">
    <source>
        <dbReference type="ARBA" id="ARBA00022596"/>
    </source>
</evidence>
<evidence type="ECO:0000256" key="6">
    <source>
        <dbReference type="ARBA" id="ARBA00022989"/>
    </source>
</evidence>